<feature type="binding site" evidence="10">
    <location>
        <position position="126"/>
    </location>
    <ligand>
        <name>L-aspartate</name>
        <dbReference type="ChEBI" id="CHEBI:29991"/>
    </ligand>
</feature>
<dbReference type="InterPro" id="IPR024074">
    <property type="entry name" value="AS_cat/multimer_dom_body"/>
</dbReference>
<dbReference type="CDD" id="cd01999">
    <property type="entry name" value="ASS"/>
    <property type="match status" value="1"/>
</dbReference>
<dbReference type="GO" id="GO:0000053">
    <property type="term" value="P:argininosuccinate metabolic process"/>
    <property type="evidence" value="ECO:0007669"/>
    <property type="project" value="TreeGrafter"/>
</dbReference>
<feature type="binding site" evidence="10">
    <location>
        <position position="125"/>
    </location>
    <ligand>
        <name>L-citrulline</name>
        <dbReference type="ChEBI" id="CHEBI:57743"/>
    </ligand>
</feature>
<reference evidence="13 14" key="1">
    <citation type="submission" date="2018-12" db="EMBL/GenBank/DDBJ databases">
        <title>Alloscrdovia theropitheci sp. nov: a novel taxon from the feces of the bleeding-herat monkey (Theropithecus geleda).</title>
        <authorList>
            <person name="Modesto M."/>
        </authorList>
    </citation>
    <scope>NUCLEOTIDE SEQUENCE [LARGE SCALE GENOMIC DNA]</scope>
    <source>
        <strain evidence="13 14">GLDI4/2</strain>
    </source>
</reference>
<evidence type="ECO:0000256" key="3">
    <source>
        <dbReference type="ARBA" id="ARBA00012286"/>
    </source>
</evidence>
<dbReference type="Gene3D" id="1.20.5.470">
    <property type="entry name" value="Single helix bin"/>
    <property type="match status" value="1"/>
</dbReference>
<evidence type="ECO:0000256" key="1">
    <source>
        <dbReference type="ARBA" id="ARBA00004967"/>
    </source>
</evidence>
<dbReference type="Gene3D" id="3.90.1260.10">
    <property type="entry name" value="Argininosuccinate synthetase, chain A, domain 2"/>
    <property type="match status" value="1"/>
</dbReference>
<protein>
    <recommendedName>
        <fullName evidence="3 10">Argininosuccinate synthase</fullName>
        <ecNumber evidence="3 10">6.3.4.5</ecNumber>
    </recommendedName>
    <alternativeName>
        <fullName evidence="10">Citrulline--aspartate ligase</fullName>
    </alternativeName>
</protein>
<dbReference type="Gene3D" id="3.40.50.620">
    <property type="entry name" value="HUPs"/>
    <property type="match status" value="1"/>
</dbReference>
<dbReference type="EMBL" id="RXLP01000027">
    <property type="protein sequence ID" value="TCD53576.1"/>
    <property type="molecule type" value="Genomic_DNA"/>
</dbReference>
<evidence type="ECO:0000259" key="12">
    <source>
        <dbReference type="Pfam" id="PF20979"/>
    </source>
</evidence>
<comment type="pathway">
    <text evidence="1 10">Amino-acid biosynthesis; L-arginine biosynthesis; L-arginine from L-ornithine and carbamoyl phosphate: step 2/3.</text>
</comment>
<keyword evidence="4 10" id="KW-0963">Cytoplasm</keyword>
<dbReference type="InterPro" id="IPR048268">
    <property type="entry name" value="Arginosuc_syn_C"/>
</dbReference>
<evidence type="ECO:0000256" key="9">
    <source>
        <dbReference type="ARBA" id="ARBA00022840"/>
    </source>
</evidence>
<evidence type="ECO:0000259" key="11">
    <source>
        <dbReference type="Pfam" id="PF00764"/>
    </source>
</evidence>
<dbReference type="NCBIfam" id="TIGR00032">
    <property type="entry name" value="argG"/>
    <property type="match status" value="1"/>
</dbReference>
<dbReference type="SUPFAM" id="SSF52402">
    <property type="entry name" value="Adenine nucleotide alpha hydrolases-like"/>
    <property type="match status" value="1"/>
</dbReference>
<dbReference type="InterPro" id="IPR048267">
    <property type="entry name" value="Arginosuc_syn_N"/>
</dbReference>
<feature type="binding site" evidence="10">
    <location>
        <position position="129"/>
    </location>
    <ligand>
        <name>L-citrulline</name>
        <dbReference type="ChEBI" id="CHEBI:57743"/>
    </ligand>
</feature>
<dbReference type="PROSITE" id="PS00565">
    <property type="entry name" value="ARGININOSUCCIN_SYN_2"/>
    <property type="match status" value="1"/>
</dbReference>
<accession>A0A4R0QYL4</accession>
<comment type="caution">
    <text evidence="10">Lacks conserved residue(s) required for the propagation of feature annotation.</text>
</comment>
<sequence>MADQKRIVLAYSGGLDTSVAIPFLKDRTGKDVVAVSLDVGQGGERLGTIRDRALACGAVESYIVDARDEFADEYCMRALKANALYEGVYPLVSAISRPLITKHLVRAAHQFGADTIAHGCTGKGNDQVRFEVSIQSIDPTLSAISPIRDLSLTRDVEIQYAKDHQLPIEQTEKSPYSIDQNVWGRAIETGYLEDPWNAPTKDVYSYTDDPAFPPVADEVTIEFKQGIPIKIDGREVTPLQAIEEMNRRAGAQGIGRIDLIEDRLVGIKSRELYEAPGAIALITAHQELENFCLEREQHRIKRDIDKRWAELVYDAQWFSPAVKSLNAFIDDTQAYVSGEIRMVLHGGRAVVVGRRSETSLYDYNLATYESGDSFDQNASNGFIEIYGLPTKVAAARDVKFGNAVEVPANTVE</sequence>
<feature type="domain" description="Arginosuccinate synthase-like N-terminal" evidence="11">
    <location>
        <begin position="6"/>
        <end position="167"/>
    </location>
</feature>
<dbReference type="FunFam" id="3.90.1260.10:FF:000007">
    <property type="entry name" value="Argininosuccinate synthase"/>
    <property type="match status" value="1"/>
</dbReference>
<comment type="caution">
    <text evidence="13">The sequence shown here is derived from an EMBL/GenBank/DDBJ whole genome shotgun (WGS) entry which is preliminary data.</text>
</comment>
<keyword evidence="14" id="KW-1185">Reference proteome</keyword>
<feature type="domain" description="Arginosuccinate synthase C-terminal" evidence="12">
    <location>
        <begin position="176"/>
        <end position="392"/>
    </location>
</feature>
<dbReference type="EC" id="6.3.4.5" evidence="3 10"/>
<evidence type="ECO:0000256" key="10">
    <source>
        <dbReference type="HAMAP-Rule" id="MF_00005"/>
    </source>
</evidence>
<feature type="binding site" evidence="10">
    <location>
        <position position="121"/>
    </location>
    <ligand>
        <name>L-aspartate</name>
        <dbReference type="ChEBI" id="CHEBI:29991"/>
    </ligand>
</feature>
<dbReference type="GO" id="GO:0004055">
    <property type="term" value="F:argininosuccinate synthase activity"/>
    <property type="evidence" value="ECO:0007669"/>
    <property type="project" value="UniProtKB-UniRule"/>
</dbReference>
<feature type="binding site" evidence="10">
    <location>
        <position position="125"/>
    </location>
    <ligand>
        <name>L-aspartate</name>
        <dbReference type="ChEBI" id="CHEBI:29991"/>
    </ligand>
</feature>
<evidence type="ECO:0000256" key="2">
    <source>
        <dbReference type="ARBA" id="ARBA00011881"/>
    </source>
</evidence>
<feature type="binding site" evidence="10">
    <location>
        <begin position="10"/>
        <end position="18"/>
    </location>
    <ligand>
        <name>ATP</name>
        <dbReference type="ChEBI" id="CHEBI:30616"/>
    </ligand>
</feature>
<keyword evidence="7 10" id="KW-0028">Amino-acid biosynthesis</keyword>
<feature type="binding site" evidence="10">
    <location>
        <position position="177"/>
    </location>
    <ligand>
        <name>L-citrulline</name>
        <dbReference type="ChEBI" id="CHEBI:57743"/>
    </ligand>
</feature>
<proteinExistence type="inferred from homology"/>
<dbReference type="GO" id="GO:0005524">
    <property type="term" value="F:ATP binding"/>
    <property type="evidence" value="ECO:0007669"/>
    <property type="project" value="UniProtKB-UniRule"/>
</dbReference>
<feature type="binding site" evidence="10">
    <location>
        <position position="261"/>
    </location>
    <ligand>
        <name>L-citrulline</name>
        <dbReference type="ChEBI" id="CHEBI:57743"/>
    </ligand>
</feature>
<dbReference type="Pfam" id="PF20979">
    <property type="entry name" value="Arginosuc_syn_C"/>
    <property type="match status" value="1"/>
</dbReference>
<evidence type="ECO:0000256" key="4">
    <source>
        <dbReference type="ARBA" id="ARBA00022490"/>
    </source>
</evidence>
<dbReference type="NCBIfam" id="NF001770">
    <property type="entry name" value="PRK00509.1"/>
    <property type="match status" value="1"/>
</dbReference>
<dbReference type="AlphaFoldDB" id="A0A4R0QYL4"/>
<organism evidence="13 14">
    <name type="scientific">Alloscardovia theropitheci</name>
    <dbReference type="NCBI Taxonomy" id="2496842"/>
    <lineage>
        <taxon>Bacteria</taxon>
        <taxon>Bacillati</taxon>
        <taxon>Actinomycetota</taxon>
        <taxon>Actinomycetes</taxon>
        <taxon>Bifidobacteriales</taxon>
        <taxon>Bifidobacteriaceae</taxon>
        <taxon>Alloscardovia</taxon>
    </lineage>
</organism>
<dbReference type="Proteomes" id="UP000291289">
    <property type="component" value="Unassembled WGS sequence"/>
</dbReference>
<dbReference type="RefSeq" id="WP_131285363.1">
    <property type="nucleotide sequence ID" value="NZ_RXLP01000027.1"/>
</dbReference>
<dbReference type="PANTHER" id="PTHR11587:SF2">
    <property type="entry name" value="ARGININOSUCCINATE SYNTHASE"/>
    <property type="match status" value="1"/>
</dbReference>
<dbReference type="InterPro" id="IPR018223">
    <property type="entry name" value="Arginosuc_synth_CS"/>
</dbReference>
<dbReference type="HAMAP" id="MF_00005">
    <property type="entry name" value="Arg_succ_synth_type1"/>
    <property type="match status" value="1"/>
</dbReference>
<dbReference type="InterPro" id="IPR023434">
    <property type="entry name" value="Arginosuc_synth_type_1_subfam"/>
</dbReference>
<comment type="similarity">
    <text evidence="10">Belongs to the argininosuccinate synthase family. Type 1 subfamily.</text>
</comment>
<gene>
    <name evidence="10" type="primary">argG</name>
    <name evidence="13" type="ORF">EJ419_08020</name>
</gene>
<dbReference type="SUPFAM" id="SSF69864">
    <property type="entry name" value="Argininosuccinate synthetase, C-terminal domain"/>
    <property type="match status" value="1"/>
</dbReference>
<name>A0A4R0QYL4_9BIFI</name>
<comment type="subcellular location">
    <subcellularLocation>
        <location evidence="10">Cytoplasm</location>
    </subcellularLocation>
</comment>
<evidence type="ECO:0000256" key="5">
    <source>
        <dbReference type="ARBA" id="ARBA00022571"/>
    </source>
</evidence>
<dbReference type="GO" id="GO:0005737">
    <property type="term" value="C:cytoplasm"/>
    <property type="evidence" value="ECO:0007669"/>
    <property type="project" value="UniProtKB-SubCell"/>
</dbReference>
<evidence type="ECO:0000256" key="7">
    <source>
        <dbReference type="ARBA" id="ARBA00022605"/>
    </source>
</evidence>
<feature type="binding site" evidence="10">
    <location>
        <position position="89"/>
    </location>
    <ligand>
        <name>L-citrulline</name>
        <dbReference type="ChEBI" id="CHEBI:57743"/>
    </ligand>
</feature>
<dbReference type="GO" id="GO:0006526">
    <property type="term" value="P:L-arginine biosynthetic process"/>
    <property type="evidence" value="ECO:0007669"/>
    <property type="project" value="UniProtKB-UniRule"/>
</dbReference>
<dbReference type="Pfam" id="PF00764">
    <property type="entry name" value="Arginosuc_synth"/>
    <property type="match status" value="1"/>
</dbReference>
<evidence type="ECO:0000313" key="14">
    <source>
        <dbReference type="Proteomes" id="UP000291289"/>
    </source>
</evidence>
<comment type="subunit">
    <text evidence="2 10">Homotetramer.</text>
</comment>
<evidence type="ECO:0000313" key="13">
    <source>
        <dbReference type="EMBL" id="TCD53576.1"/>
    </source>
</evidence>
<evidence type="ECO:0000256" key="6">
    <source>
        <dbReference type="ARBA" id="ARBA00022598"/>
    </source>
</evidence>
<dbReference type="OrthoDB" id="9801641at2"/>
<keyword evidence="5 10" id="KW-0055">Arginine biosynthesis</keyword>
<keyword evidence="9 10" id="KW-0067">ATP-binding</keyword>
<comment type="catalytic activity">
    <reaction evidence="10">
        <text>L-citrulline + L-aspartate + ATP = 2-(N(omega)-L-arginino)succinate + AMP + diphosphate + H(+)</text>
        <dbReference type="Rhea" id="RHEA:10932"/>
        <dbReference type="ChEBI" id="CHEBI:15378"/>
        <dbReference type="ChEBI" id="CHEBI:29991"/>
        <dbReference type="ChEBI" id="CHEBI:30616"/>
        <dbReference type="ChEBI" id="CHEBI:33019"/>
        <dbReference type="ChEBI" id="CHEBI:57472"/>
        <dbReference type="ChEBI" id="CHEBI:57743"/>
        <dbReference type="ChEBI" id="CHEBI:456215"/>
        <dbReference type="EC" id="6.3.4.5"/>
    </reaction>
</comment>
<dbReference type="InterPro" id="IPR001518">
    <property type="entry name" value="Arginosuc_synth"/>
</dbReference>
<dbReference type="GO" id="GO:0000050">
    <property type="term" value="P:urea cycle"/>
    <property type="evidence" value="ECO:0007669"/>
    <property type="project" value="TreeGrafter"/>
</dbReference>
<dbReference type="PANTHER" id="PTHR11587">
    <property type="entry name" value="ARGININOSUCCINATE SYNTHASE"/>
    <property type="match status" value="1"/>
</dbReference>
<keyword evidence="6 10" id="KW-0436">Ligase</keyword>
<keyword evidence="8 10" id="KW-0547">Nucleotide-binding</keyword>
<dbReference type="InterPro" id="IPR014729">
    <property type="entry name" value="Rossmann-like_a/b/a_fold"/>
</dbReference>
<dbReference type="PROSITE" id="PS00564">
    <property type="entry name" value="ARGININOSUCCIN_SYN_1"/>
    <property type="match status" value="1"/>
</dbReference>
<feature type="binding site" evidence="10">
    <location>
        <position position="273"/>
    </location>
    <ligand>
        <name>L-citrulline</name>
        <dbReference type="ChEBI" id="CHEBI:57743"/>
    </ligand>
</feature>
<dbReference type="FunFam" id="3.40.50.620:FF:000038">
    <property type="entry name" value="Argininosuccinate synthase"/>
    <property type="match status" value="1"/>
</dbReference>
<evidence type="ECO:0000256" key="8">
    <source>
        <dbReference type="ARBA" id="ARBA00022741"/>
    </source>
</evidence>
<dbReference type="UniPathway" id="UPA00068">
    <property type="reaction ID" value="UER00113"/>
</dbReference>
<feature type="binding site" evidence="10">
    <location>
        <position position="119"/>
    </location>
    <ligand>
        <name>ATP</name>
        <dbReference type="ChEBI" id="CHEBI:30616"/>
    </ligand>
</feature>